<gene>
    <name evidence="1" type="ORF">WMO75_15680</name>
</gene>
<accession>A0ABV1ANI0</accession>
<organism evidence="1 2">
    <name type="scientific">Blautia intestinihominis</name>
    <dbReference type="NCBI Taxonomy" id="3133152"/>
    <lineage>
        <taxon>Bacteria</taxon>
        <taxon>Bacillati</taxon>
        <taxon>Bacillota</taxon>
        <taxon>Clostridia</taxon>
        <taxon>Lachnospirales</taxon>
        <taxon>Lachnospiraceae</taxon>
        <taxon>Blautia</taxon>
    </lineage>
</organism>
<evidence type="ECO:0000313" key="1">
    <source>
        <dbReference type="EMBL" id="MEQ2359735.1"/>
    </source>
</evidence>
<reference evidence="1 2" key="1">
    <citation type="submission" date="2024-03" db="EMBL/GenBank/DDBJ databases">
        <title>Human intestinal bacterial collection.</title>
        <authorList>
            <person name="Pauvert C."/>
            <person name="Hitch T.C.A."/>
            <person name="Clavel T."/>
        </authorList>
    </citation>
    <scope>NUCLEOTIDE SEQUENCE [LARGE SCALE GENOMIC DNA]</scope>
    <source>
        <strain evidence="1 2">CLA-AA-H95</strain>
    </source>
</reference>
<comment type="caution">
    <text evidence="1">The sequence shown here is derived from an EMBL/GenBank/DDBJ whole genome shotgun (WGS) entry which is preliminary data.</text>
</comment>
<dbReference type="Proteomes" id="UP001446032">
    <property type="component" value="Unassembled WGS sequence"/>
</dbReference>
<keyword evidence="2" id="KW-1185">Reference proteome</keyword>
<name>A0ABV1ANI0_9FIRM</name>
<evidence type="ECO:0000313" key="2">
    <source>
        <dbReference type="Proteomes" id="UP001446032"/>
    </source>
</evidence>
<dbReference type="RefSeq" id="WP_349078458.1">
    <property type="nucleotide sequence ID" value="NZ_JBBMEI010000068.1"/>
</dbReference>
<protein>
    <submittedName>
        <fullName evidence="1">Uncharacterized protein</fullName>
    </submittedName>
</protein>
<dbReference type="EMBL" id="JBBMEI010000068">
    <property type="protein sequence ID" value="MEQ2359735.1"/>
    <property type="molecule type" value="Genomic_DNA"/>
</dbReference>
<sequence length="122" mass="13666">MTKEKITRSELKEKRTANRKVFENQDHSRTVEIYMEPVHYEDEDGSWKEMDDTLEEVAFGRSIGGTGNRKFCNNKGKLAIQLMDSAEPAATASLTMDTCALRWGMEGAAASVKAEKNRSDSS</sequence>
<proteinExistence type="predicted"/>